<evidence type="ECO:0000256" key="3">
    <source>
        <dbReference type="ARBA" id="ARBA00023163"/>
    </source>
</evidence>
<dbReference type="Gene3D" id="1.10.10.10">
    <property type="entry name" value="Winged helix-like DNA-binding domain superfamily/Winged helix DNA-binding domain"/>
    <property type="match status" value="1"/>
</dbReference>
<dbReference type="PROSITE" id="PS00889">
    <property type="entry name" value="CNMP_BINDING_2"/>
    <property type="match status" value="1"/>
</dbReference>
<dbReference type="Proteomes" id="UP001596353">
    <property type="component" value="Unassembled WGS sequence"/>
</dbReference>
<dbReference type="PANTHER" id="PTHR24567:SF74">
    <property type="entry name" value="HTH-TYPE TRANSCRIPTIONAL REGULATOR ARCR"/>
    <property type="match status" value="1"/>
</dbReference>
<feature type="domain" description="HTH crp-type" evidence="5">
    <location>
        <begin position="73"/>
        <end position="141"/>
    </location>
</feature>
<keyword evidence="1" id="KW-0805">Transcription regulation</keyword>
<organism evidence="6 7">
    <name type="scientific">Sulfitobacter porphyrae</name>
    <dbReference type="NCBI Taxonomy" id="1246864"/>
    <lineage>
        <taxon>Bacteria</taxon>
        <taxon>Pseudomonadati</taxon>
        <taxon>Pseudomonadota</taxon>
        <taxon>Alphaproteobacteria</taxon>
        <taxon>Rhodobacterales</taxon>
        <taxon>Roseobacteraceae</taxon>
        <taxon>Sulfitobacter</taxon>
    </lineage>
</organism>
<dbReference type="PROSITE" id="PS50042">
    <property type="entry name" value="CNMP_BINDING_3"/>
    <property type="match status" value="1"/>
</dbReference>
<dbReference type="SUPFAM" id="SSF51206">
    <property type="entry name" value="cAMP-binding domain-like"/>
    <property type="match status" value="1"/>
</dbReference>
<dbReference type="InterPro" id="IPR018490">
    <property type="entry name" value="cNMP-bd_dom_sf"/>
</dbReference>
<dbReference type="InterPro" id="IPR036390">
    <property type="entry name" value="WH_DNA-bd_sf"/>
</dbReference>
<dbReference type="InterPro" id="IPR012318">
    <property type="entry name" value="HTH_CRP"/>
</dbReference>
<dbReference type="InterPro" id="IPR000595">
    <property type="entry name" value="cNMP-bd_dom"/>
</dbReference>
<dbReference type="EMBL" id="JBHSWG010000001">
    <property type="protein sequence ID" value="MFC6758526.1"/>
    <property type="molecule type" value="Genomic_DNA"/>
</dbReference>
<evidence type="ECO:0000313" key="6">
    <source>
        <dbReference type="EMBL" id="MFC6758526.1"/>
    </source>
</evidence>
<feature type="domain" description="Cyclic nucleotide-binding" evidence="4">
    <location>
        <begin position="1"/>
        <end position="33"/>
    </location>
</feature>
<evidence type="ECO:0000259" key="5">
    <source>
        <dbReference type="PROSITE" id="PS51063"/>
    </source>
</evidence>
<evidence type="ECO:0000259" key="4">
    <source>
        <dbReference type="PROSITE" id="PS50042"/>
    </source>
</evidence>
<evidence type="ECO:0000256" key="1">
    <source>
        <dbReference type="ARBA" id="ARBA00023015"/>
    </source>
</evidence>
<protein>
    <submittedName>
        <fullName evidence="6">Crp/Fnr family transcriptional regulator</fullName>
    </submittedName>
</protein>
<dbReference type="InterPro" id="IPR014710">
    <property type="entry name" value="RmlC-like_jellyroll"/>
</dbReference>
<keyword evidence="7" id="KW-1185">Reference proteome</keyword>
<comment type="caution">
    <text evidence="6">The sequence shown here is derived from an EMBL/GenBank/DDBJ whole genome shotgun (WGS) entry which is preliminary data.</text>
</comment>
<dbReference type="Pfam" id="PF00027">
    <property type="entry name" value="cNMP_binding"/>
    <property type="match status" value="1"/>
</dbReference>
<reference evidence="7" key="1">
    <citation type="journal article" date="2019" name="Int. J. Syst. Evol. Microbiol.">
        <title>The Global Catalogue of Microorganisms (GCM) 10K type strain sequencing project: providing services to taxonomists for standard genome sequencing and annotation.</title>
        <authorList>
            <consortium name="The Broad Institute Genomics Platform"/>
            <consortium name="The Broad Institute Genome Sequencing Center for Infectious Disease"/>
            <person name="Wu L."/>
            <person name="Ma J."/>
        </authorList>
    </citation>
    <scope>NUCLEOTIDE SEQUENCE [LARGE SCALE GENOMIC DNA]</scope>
    <source>
        <strain evidence="7">CCUG 66188</strain>
    </source>
</reference>
<dbReference type="Pfam" id="PF13545">
    <property type="entry name" value="HTH_Crp_2"/>
    <property type="match status" value="1"/>
</dbReference>
<dbReference type="CDD" id="cd00038">
    <property type="entry name" value="CAP_ED"/>
    <property type="match status" value="1"/>
</dbReference>
<keyword evidence="3" id="KW-0804">Transcription</keyword>
<evidence type="ECO:0000256" key="2">
    <source>
        <dbReference type="ARBA" id="ARBA00023125"/>
    </source>
</evidence>
<sequence length="152" mass="16686">MHPGAVFGEIALFDPGPRTATVTALEQSRVLGIRNADAMTALQRSPDFGIDMLRLAGKRMRWMGYQLSEQVFLPLPARLAKKVLHLTSHISDPEPLLILSQTELAEFAGASREAVSKILSRWGRSGIVSASRGGLRLLNRDALRDLAEINEI</sequence>
<proteinExistence type="predicted"/>
<accession>A0ABW2AYU9</accession>
<dbReference type="PANTHER" id="PTHR24567">
    <property type="entry name" value="CRP FAMILY TRANSCRIPTIONAL REGULATORY PROTEIN"/>
    <property type="match status" value="1"/>
</dbReference>
<gene>
    <name evidence="6" type="ORF">ACFQFQ_01825</name>
</gene>
<dbReference type="InterPro" id="IPR036388">
    <property type="entry name" value="WH-like_DNA-bd_sf"/>
</dbReference>
<dbReference type="SMART" id="SM00419">
    <property type="entry name" value="HTH_CRP"/>
    <property type="match status" value="1"/>
</dbReference>
<evidence type="ECO:0000313" key="7">
    <source>
        <dbReference type="Proteomes" id="UP001596353"/>
    </source>
</evidence>
<dbReference type="PROSITE" id="PS51063">
    <property type="entry name" value="HTH_CRP_2"/>
    <property type="match status" value="1"/>
</dbReference>
<dbReference type="InterPro" id="IPR018488">
    <property type="entry name" value="cNMP-bd_CS"/>
</dbReference>
<keyword evidence="2" id="KW-0238">DNA-binding</keyword>
<dbReference type="SUPFAM" id="SSF46785">
    <property type="entry name" value="Winged helix' DNA-binding domain"/>
    <property type="match status" value="1"/>
</dbReference>
<name>A0ABW2AYU9_9RHOB</name>
<dbReference type="InterPro" id="IPR050397">
    <property type="entry name" value="Env_Response_Regulators"/>
</dbReference>
<dbReference type="Gene3D" id="2.60.120.10">
    <property type="entry name" value="Jelly Rolls"/>
    <property type="match status" value="1"/>
</dbReference>